<dbReference type="PANTHER" id="PTHR43044:SF2">
    <property type="entry name" value="POLYSULPHIDE REDUCTASE NRFD"/>
    <property type="match status" value="1"/>
</dbReference>
<dbReference type="PATRIC" id="fig|317.197.peg.5948"/>
<dbReference type="GO" id="GO:0005886">
    <property type="term" value="C:plasma membrane"/>
    <property type="evidence" value="ECO:0007669"/>
    <property type="project" value="UniProtKB-SubCell"/>
</dbReference>
<name>A0A0L1MKG7_PSESX</name>
<evidence type="ECO:0000313" key="8">
    <source>
        <dbReference type="EMBL" id="KNH28983.1"/>
    </source>
</evidence>
<dbReference type="OrthoDB" id="9806499at2"/>
<protein>
    <submittedName>
        <fullName evidence="8">Hydrogenase</fullName>
    </submittedName>
</protein>
<dbReference type="Gene3D" id="1.20.1630.10">
    <property type="entry name" value="Formate dehydrogenase/DMSO reductase domain"/>
    <property type="match status" value="1"/>
</dbReference>
<feature type="transmembrane region" description="Helical" evidence="7">
    <location>
        <begin position="303"/>
        <end position="324"/>
    </location>
</feature>
<feature type="transmembrane region" description="Helical" evidence="7">
    <location>
        <begin position="116"/>
        <end position="145"/>
    </location>
</feature>
<feature type="transmembrane region" description="Helical" evidence="7">
    <location>
        <begin position="344"/>
        <end position="362"/>
    </location>
</feature>
<keyword evidence="3" id="KW-1003">Cell membrane</keyword>
<dbReference type="EMBL" id="LFQK01000009">
    <property type="protein sequence ID" value="KNH28983.1"/>
    <property type="molecule type" value="Genomic_DNA"/>
</dbReference>
<proteinExistence type="inferred from homology"/>
<dbReference type="Proteomes" id="UP000036955">
    <property type="component" value="Unassembled WGS sequence"/>
</dbReference>
<comment type="subcellular location">
    <subcellularLocation>
        <location evidence="1">Cell membrane</location>
        <topology evidence="1">Multi-pass membrane protein</topology>
    </subcellularLocation>
</comment>
<dbReference type="AlphaFoldDB" id="A0A0L1MKG7"/>
<feature type="transmembrane region" description="Helical" evidence="7">
    <location>
        <begin position="84"/>
        <end position="104"/>
    </location>
</feature>
<evidence type="ECO:0000313" key="9">
    <source>
        <dbReference type="Proteomes" id="UP000036955"/>
    </source>
</evidence>
<feature type="transmembrane region" description="Helical" evidence="7">
    <location>
        <begin position="226"/>
        <end position="247"/>
    </location>
</feature>
<feature type="transmembrane region" description="Helical" evidence="7">
    <location>
        <begin position="42"/>
        <end position="64"/>
    </location>
</feature>
<accession>A0A0L1MKG7</accession>
<sequence length="454" mass="51500">MKPEPLLHDTGHFLPRDLSDQQVSRQVFGPLQQFPRRAAWRWLFGVAITLLLMYLASATVLLANGVGMWGNNQPVHWGFGILNYIWWLGIGHAGTFISALLLLIERPWRHTLNRLAELMTLMAVICAALYPILHLGRPWLFYWLLPYPNEMGLWPQFKSPTAWDMFAILSYLTVSLLFLLVGAIPDFATARDRAQGSLRQTLYGLMALGWRGSQQHWALWRRATRVLAMLAIPLVFAVSSGYSFLLTMGPQSGWHSTLFPPYFVAGAVFSGFALVALLAIGVRWLLHIEALITLRHLDMLGRLLLATGWLTAYGYLMDLFMPLYSGDSHEIEVLLTRLSGPHAWSFWLAIVCNVGVLQALWWRSVRQRPGVLAAVALAVLVGMWAERFMLVIPPQTRDFLVSTWGGYTPTLWDWTLFIGSFGVFLLPYSLFLRYVPMVSAFEVKQALHQERGDD</sequence>
<comment type="similarity">
    <text evidence="2">Belongs to the NrfD family.</text>
</comment>
<evidence type="ECO:0000256" key="2">
    <source>
        <dbReference type="ARBA" id="ARBA00008929"/>
    </source>
</evidence>
<keyword evidence="6 7" id="KW-0472">Membrane</keyword>
<evidence type="ECO:0000256" key="5">
    <source>
        <dbReference type="ARBA" id="ARBA00022989"/>
    </source>
</evidence>
<feature type="transmembrane region" description="Helical" evidence="7">
    <location>
        <begin position="371"/>
        <end position="392"/>
    </location>
</feature>
<evidence type="ECO:0000256" key="6">
    <source>
        <dbReference type="ARBA" id="ARBA00023136"/>
    </source>
</evidence>
<keyword evidence="4 7" id="KW-0812">Transmembrane</keyword>
<evidence type="ECO:0000256" key="1">
    <source>
        <dbReference type="ARBA" id="ARBA00004651"/>
    </source>
</evidence>
<evidence type="ECO:0000256" key="7">
    <source>
        <dbReference type="SAM" id="Phobius"/>
    </source>
</evidence>
<evidence type="ECO:0000256" key="4">
    <source>
        <dbReference type="ARBA" id="ARBA00022692"/>
    </source>
</evidence>
<feature type="transmembrane region" description="Helical" evidence="7">
    <location>
        <begin position="259"/>
        <end position="282"/>
    </location>
</feature>
<organism evidence="8 9">
    <name type="scientific">Pseudomonas syringae</name>
    <dbReference type="NCBI Taxonomy" id="317"/>
    <lineage>
        <taxon>Bacteria</taxon>
        <taxon>Pseudomonadati</taxon>
        <taxon>Pseudomonadota</taxon>
        <taxon>Gammaproteobacteria</taxon>
        <taxon>Pseudomonadales</taxon>
        <taxon>Pseudomonadaceae</taxon>
        <taxon>Pseudomonas</taxon>
    </lineage>
</organism>
<evidence type="ECO:0000256" key="3">
    <source>
        <dbReference type="ARBA" id="ARBA00022475"/>
    </source>
</evidence>
<comment type="caution">
    <text evidence="8">The sequence shown here is derived from an EMBL/GenBank/DDBJ whole genome shotgun (WGS) entry which is preliminary data.</text>
</comment>
<dbReference type="Pfam" id="PF03916">
    <property type="entry name" value="NrfD"/>
    <property type="match status" value="1"/>
</dbReference>
<reference evidence="8 9" key="1">
    <citation type="submission" date="2015-06" db="EMBL/GenBank/DDBJ databases">
        <authorList>
            <person name="Hoefler B.C."/>
            <person name="Straight P.D."/>
        </authorList>
    </citation>
    <scope>NUCLEOTIDE SEQUENCE [LARGE SCALE GENOMIC DNA]</scope>
    <source>
        <strain evidence="8 9">Riq4</strain>
    </source>
</reference>
<keyword evidence="5 7" id="KW-1133">Transmembrane helix</keyword>
<dbReference type="PANTHER" id="PTHR43044">
    <property type="match status" value="1"/>
</dbReference>
<dbReference type="InterPro" id="IPR005614">
    <property type="entry name" value="NrfD-like"/>
</dbReference>
<feature type="transmembrane region" description="Helical" evidence="7">
    <location>
        <begin position="412"/>
        <end position="435"/>
    </location>
</feature>
<feature type="transmembrane region" description="Helical" evidence="7">
    <location>
        <begin position="165"/>
        <end position="184"/>
    </location>
</feature>
<gene>
    <name evidence="8" type="ORF">ACS77_05430</name>
</gene>